<evidence type="ECO:0000259" key="2">
    <source>
        <dbReference type="Pfam" id="PF01396"/>
    </source>
</evidence>
<sequence>MEEKCPKCGAPLAPVTETPNGRRLQRCSTGKWNSETHKTEGCDYVKWLQAEPQELDEKCPKCGAKLVQSETRFGKKFKKCSTNVWNSEKRQAEGCDYIEWLGNKSEPLDEDCPECGAKLVLMTTAKGKRMKKCSTGGWDAQARQATGCTYVEWLKAGDTGKHEANGEEFLPPPPEE</sequence>
<dbReference type="GO" id="GO:0005694">
    <property type="term" value="C:chromosome"/>
    <property type="evidence" value="ECO:0007669"/>
    <property type="project" value="InterPro"/>
</dbReference>
<dbReference type="GO" id="GO:0003916">
    <property type="term" value="F:DNA topoisomerase activity"/>
    <property type="evidence" value="ECO:0007669"/>
    <property type="project" value="InterPro"/>
</dbReference>
<dbReference type="Proteomes" id="UP000176682">
    <property type="component" value="Unassembled WGS sequence"/>
</dbReference>
<comment type="caution">
    <text evidence="3">The sequence shown here is derived from an EMBL/GenBank/DDBJ whole genome shotgun (WGS) entry which is preliminary data.</text>
</comment>
<dbReference type="InterPro" id="IPR013498">
    <property type="entry name" value="Topo_IA_Znf"/>
</dbReference>
<proteinExistence type="predicted"/>
<feature type="region of interest" description="Disordered" evidence="1">
    <location>
        <begin position="1"/>
        <end position="24"/>
    </location>
</feature>
<dbReference type="Pfam" id="PF01396">
    <property type="entry name" value="Zn_ribbon_Top1"/>
    <property type="match status" value="3"/>
</dbReference>
<organism evidence="3 4">
    <name type="scientific">Candidatus Collierbacteria bacterium RIFOXYB1_FULL_49_13</name>
    <dbReference type="NCBI Taxonomy" id="1817728"/>
    <lineage>
        <taxon>Bacteria</taxon>
        <taxon>Candidatus Collieribacteriota</taxon>
    </lineage>
</organism>
<evidence type="ECO:0000313" key="3">
    <source>
        <dbReference type="EMBL" id="OGD79558.1"/>
    </source>
</evidence>
<dbReference type="EMBL" id="MFAM01000017">
    <property type="protein sequence ID" value="OGD79558.1"/>
    <property type="molecule type" value="Genomic_DNA"/>
</dbReference>
<evidence type="ECO:0000256" key="1">
    <source>
        <dbReference type="SAM" id="MobiDB-lite"/>
    </source>
</evidence>
<reference evidence="3 4" key="1">
    <citation type="journal article" date="2016" name="Nat. Commun.">
        <title>Thousands of microbial genomes shed light on interconnected biogeochemical processes in an aquifer system.</title>
        <authorList>
            <person name="Anantharaman K."/>
            <person name="Brown C.T."/>
            <person name="Hug L.A."/>
            <person name="Sharon I."/>
            <person name="Castelle C.J."/>
            <person name="Probst A.J."/>
            <person name="Thomas B.C."/>
            <person name="Singh A."/>
            <person name="Wilkins M.J."/>
            <person name="Karaoz U."/>
            <person name="Brodie E.L."/>
            <person name="Williams K.H."/>
            <person name="Hubbard S.S."/>
            <person name="Banfield J.F."/>
        </authorList>
    </citation>
    <scope>NUCLEOTIDE SEQUENCE [LARGE SCALE GENOMIC DNA]</scope>
</reference>
<evidence type="ECO:0000313" key="4">
    <source>
        <dbReference type="Proteomes" id="UP000176682"/>
    </source>
</evidence>
<protein>
    <recommendedName>
        <fullName evidence="2">DNA topoisomerase type IA zn finger domain-containing protein</fullName>
    </recommendedName>
</protein>
<dbReference type="AlphaFoldDB" id="A0A1F5FIT0"/>
<feature type="domain" description="DNA topoisomerase type IA zn finger" evidence="2">
    <location>
        <begin position="109"/>
        <end position="128"/>
    </location>
</feature>
<name>A0A1F5FIT0_9BACT</name>
<feature type="domain" description="DNA topoisomerase type IA zn finger" evidence="2">
    <location>
        <begin position="3"/>
        <end position="13"/>
    </location>
</feature>
<accession>A0A1F5FIT0</accession>
<gene>
    <name evidence="3" type="ORF">A2368_02355</name>
</gene>
<dbReference type="GO" id="GO:0003677">
    <property type="term" value="F:DNA binding"/>
    <property type="evidence" value="ECO:0007669"/>
    <property type="project" value="InterPro"/>
</dbReference>
<dbReference type="GO" id="GO:0006265">
    <property type="term" value="P:DNA topological change"/>
    <property type="evidence" value="ECO:0007669"/>
    <property type="project" value="InterPro"/>
</dbReference>
<feature type="domain" description="DNA topoisomerase type IA zn finger" evidence="2">
    <location>
        <begin position="56"/>
        <end position="81"/>
    </location>
</feature>